<dbReference type="AlphaFoldDB" id="A0A0U3PF68"/>
<evidence type="ECO:0000313" key="3">
    <source>
        <dbReference type="Proteomes" id="UP000064921"/>
    </source>
</evidence>
<dbReference type="KEGG" id="pphr:APZ00_01115"/>
<evidence type="ECO:0000313" key="2">
    <source>
        <dbReference type="EMBL" id="ALV25853.1"/>
    </source>
</evidence>
<accession>A0A0U3PF68</accession>
<evidence type="ECO:0000256" key="1">
    <source>
        <dbReference type="SAM" id="MobiDB-lite"/>
    </source>
</evidence>
<keyword evidence="3" id="KW-1185">Reference proteome</keyword>
<gene>
    <name evidence="2" type="ORF">APZ00_01115</name>
</gene>
<feature type="region of interest" description="Disordered" evidence="1">
    <location>
        <begin position="1"/>
        <end position="80"/>
    </location>
</feature>
<name>A0A0U3PF68_9HYPH</name>
<dbReference type="Proteomes" id="UP000064921">
    <property type="component" value="Chromosome"/>
</dbReference>
<dbReference type="STRING" id="121719.APZ00_01115"/>
<feature type="compositionally biased region" description="Basic and acidic residues" evidence="1">
    <location>
        <begin position="54"/>
        <end position="63"/>
    </location>
</feature>
<reference evidence="2 3" key="1">
    <citation type="submission" date="2015-10" db="EMBL/GenBank/DDBJ databases">
        <title>The world's first case of liver abscess caused by Pannonibacter phragmitetus.</title>
        <authorList>
            <person name="Ming D."/>
            <person name="Wang M."/>
            <person name="Zhou Y."/>
            <person name="Jiang T."/>
            <person name="Hu S."/>
        </authorList>
    </citation>
    <scope>NUCLEOTIDE SEQUENCE [LARGE SCALE GENOMIC DNA]</scope>
    <source>
        <strain evidence="2 3">31801</strain>
    </source>
</reference>
<organism evidence="2 3">
    <name type="scientific">Pannonibacter phragmitetus</name>
    <dbReference type="NCBI Taxonomy" id="121719"/>
    <lineage>
        <taxon>Bacteria</taxon>
        <taxon>Pseudomonadati</taxon>
        <taxon>Pseudomonadota</taxon>
        <taxon>Alphaproteobacteria</taxon>
        <taxon>Hyphomicrobiales</taxon>
        <taxon>Stappiaceae</taxon>
        <taxon>Pannonibacter</taxon>
    </lineage>
</organism>
<sequence>MTTRQQGTRRKPADDRIVSGRGVLQAEPEAVPTRKVGMGHLRRKGRPRRPPRGGHKENRRKAGELSMIRPGGGQGKGART</sequence>
<feature type="compositionally biased region" description="Gly residues" evidence="1">
    <location>
        <begin position="70"/>
        <end position="80"/>
    </location>
</feature>
<protein>
    <submittedName>
        <fullName evidence="2">Uncharacterized protein</fullName>
    </submittedName>
</protein>
<feature type="compositionally biased region" description="Basic residues" evidence="1">
    <location>
        <begin position="40"/>
        <end position="53"/>
    </location>
</feature>
<dbReference type="EMBL" id="CP013068">
    <property type="protein sequence ID" value="ALV25853.1"/>
    <property type="molecule type" value="Genomic_DNA"/>
</dbReference>
<proteinExistence type="predicted"/>